<evidence type="ECO:0000313" key="4">
    <source>
        <dbReference type="EMBL" id="SMO43062.1"/>
    </source>
</evidence>
<keyword evidence="5" id="KW-1185">Reference proteome</keyword>
<evidence type="ECO:0000259" key="3">
    <source>
        <dbReference type="PROSITE" id="PS50930"/>
    </source>
</evidence>
<dbReference type="Pfam" id="PF04397">
    <property type="entry name" value="LytTR"/>
    <property type="match status" value="1"/>
</dbReference>
<accession>A0A521B7H5</accession>
<proteinExistence type="predicted"/>
<dbReference type="PROSITE" id="PS50930">
    <property type="entry name" value="HTH_LYTTR"/>
    <property type="match status" value="1"/>
</dbReference>
<dbReference type="GO" id="GO:0003677">
    <property type="term" value="F:DNA binding"/>
    <property type="evidence" value="ECO:0007669"/>
    <property type="project" value="InterPro"/>
</dbReference>
<evidence type="ECO:0000256" key="1">
    <source>
        <dbReference type="PROSITE-ProRule" id="PRU00169"/>
    </source>
</evidence>
<sequence>MVKVIIVEDEMPSARKLNALITSIASDFEVIGILESVKQTVDFLSNNTVDLIFLDIHLADGNSFSIFEQVKVETPIIFTTAYNQYAIDAFQQVSVDYLLKPFEKERLAQAIAKFRKVYLCEQAPPAVDYQEINRIVVESLNKKNYQERFMVYYRDQIKTINVADIAFFHAENKAIFMTTLDGYSYDIPNTLEQLEEKLDPKCFFRANRKCIVQIKAVKSAVVYSKSKLKLNLEPKLSFEVIVSTEKTPRFKQWLGK</sequence>
<gene>
    <name evidence="4" type="ORF">SAMN06265379_101770</name>
</gene>
<feature type="domain" description="Response regulatory" evidence="2">
    <location>
        <begin position="3"/>
        <end position="115"/>
    </location>
</feature>
<keyword evidence="1" id="KW-0597">Phosphoprotein</keyword>
<dbReference type="AlphaFoldDB" id="A0A521B7H5"/>
<dbReference type="InterPro" id="IPR001789">
    <property type="entry name" value="Sig_transdc_resp-reg_receiver"/>
</dbReference>
<dbReference type="Gene3D" id="3.40.50.2300">
    <property type="match status" value="1"/>
</dbReference>
<dbReference type="RefSeq" id="WP_142532103.1">
    <property type="nucleotide sequence ID" value="NZ_FXTB01000001.1"/>
</dbReference>
<dbReference type="InterPro" id="IPR007492">
    <property type="entry name" value="LytTR_DNA-bd_dom"/>
</dbReference>
<dbReference type="InterPro" id="IPR046947">
    <property type="entry name" value="LytR-like"/>
</dbReference>
<dbReference type="Proteomes" id="UP000319040">
    <property type="component" value="Unassembled WGS sequence"/>
</dbReference>
<organism evidence="4 5">
    <name type="scientific">Saccharicrinis carchari</name>
    <dbReference type="NCBI Taxonomy" id="1168039"/>
    <lineage>
        <taxon>Bacteria</taxon>
        <taxon>Pseudomonadati</taxon>
        <taxon>Bacteroidota</taxon>
        <taxon>Bacteroidia</taxon>
        <taxon>Marinilabiliales</taxon>
        <taxon>Marinilabiliaceae</taxon>
        <taxon>Saccharicrinis</taxon>
    </lineage>
</organism>
<dbReference type="InterPro" id="IPR011006">
    <property type="entry name" value="CheY-like_superfamily"/>
</dbReference>
<dbReference type="PANTHER" id="PTHR37299">
    <property type="entry name" value="TRANSCRIPTIONAL REGULATOR-RELATED"/>
    <property type="match status" value="1"/>
</dbReference>
<dbReference type="SMART" id="SM00850">
    <property type="entry name" value="LytTR"/>
    <property type="match status" value="1"/>
</dbReference>
<dbReference type="OrthoDB" id="1490554at2"/>
<dbReference type="PROSITE" id="PS50110">
    <property type="entry name" value="RESPONSE_REGULATORY"/>
    <property type="match status" value="1"/>
</dbReference>
<protein>
    <submittedName>
        <fullName evidence="4">Two component transcriptional regulator, LytTR family</fullName>
    </submittedName>
</protein>
<name>A0A521B7H5_SACCC</name>
<dbReference type="GO" id="GO:0000156">
    <property type="term" value="F:phosphorelay response regulator activity"/>
    <property type="evidence" value="ECO:0007669"/>
    <property type="project" value="InterPro"/>
</dbReference>
<dbReference type="SUPFAM" id="SSF52172">
    <property type="entry name" value="CheY-like"/>
    <property type="match status" value="1"/>
</dbReference>
<reference evidence="4 5" key="1">
    <citation type="submission" date="2017-05" db="EMBL/GenBank/DDBJ databases">
        <authorList>
            <person name="Varghese N."/>
            <person name="Submissions S."/>
        </authorList>
    </citation>
    <scope>NUCLEOTIDE SEQUENCE [LARGE SCALE GENOMIC DNA]</scope>
    <source>
        <strain evidence="4 5">DSM 27040</strain>
    </source>
</reference>
<evidence type="ECO:0000313" key="5">
    <source>
        <dbReference type="Proteomes" id="UP000319040"/>
    </source>
</evidence>
<dbReference type="Gene3D" id="2.40.50.1020">
    <property type="entry name" value="LytTr DNA-binding domain"/>
    <property type="match status" value="1"/>
</dbReference>
<feature type="domain" description="HTH LytTR-type" evidence="3">
    <location>
        <begin position="149"/>
        <end position="256"/>
    </location>
</feature>
<dbReference type="EMBL" id="FXTB01000001">
    <property type="protein sequence ID" value="SMO43062.1"/>
    <property type="molecule type" value="Genomic_DNA"/>
</dbReference>
<dbReference type="PANTHER" id="PTHR37299:SF1">
    <property type="entry name" value="STAGE 0 SPORULATION PROTEIN A HOMOLOG"/>
    <property type="match status" value="1"/>
</dbReference>
<feature type="modified residue" description="4-aspartylphosphate" evidence="1">
    <location>
        <position position="55"/>
    </location>
</feature>
<dbReference type="SMART" id="SM00448">
    <property type="entry name" value="REC"/>
    <property type="match status" value="1"/>
</dbReference>
<dbReference type="Pfam" id="PF00072">
    <property type="entry name" value="Response_reg"/>
    <property type="match status" value="1"/>
</dbReference>
<evidence type="ECO:0000259" key="2">
    <source>
        <dbReference type="PROSITE" id="PS50110"/>
    </source>
</evidence>